<evidence type="ECO:0000313" key="2">
    <source>
        <dbReference type="Proteomes" id="UP000828390"/>
    </source>
</evidence>
<proteinExistence type="predicted"/>
<dbReference type="AlphaFoldDB" id="A0A9D3YD37"/>
<organism evidence="1 2">
    <name type="scientific">Dreissena polymorpha</name>
    <name type="common">Zebra mussel</name>
    <name type="synonym">Mytilus polymorpha</name>
    <dbReference type="NCBI Taxonomy" id="45954"/>
    <lineage>
        <taxon>Eukaryota</taxon>
        <taxon>Metazoa</taxon>
        <taxon>Spiralia</taxon>
        <taxon>Lophotrochozoa</taxon>
        <taxon>Mollusca</taxon>
        <taxon>Bivalvia</taxon>
        <taxon>Autobranchia</taxon>
        <taxon>Heteroconchia</taxon>
        <taxon>Euheterodonta</taxon>
        <taxon>Imparidentia</taxon>
        <taxon>Neoheterodontei</taxon>
        <taxon>Myida</taxon>
        <taxon>Dreissenoidea</taxon>
        <taxon>Dreissenidae</taxon>
        <taxon>Dreissena</taxon>
    </lineage>
</organism>
<reference evidence="1" key="2">
    <citation type="submission" date="2020-11" db="EMBL/GenBank/DDBJ databases">
        <authorList>
            <person name="McCartney M.A."/>
            <person name="Auch B."/>
            <person name="Kono T."/>
            <person name="Mallez S."/>
            <person name="Becker A."/>
            <person name="Gohl D.M."/>
            <person name="Silverstein K.A.T."/>
            <person name="Koren S."/>
            <person name="Bechman K.B."/>
            <person name="Herman A."/>
            <person name="Abrahante J.E."/>
            <person name="Garbe J."/>
        </authorList>
    </citation>
    <scope>NUCLEOTIDE SEQUENCE</scope>
    <source>
        <strain evidence="1">Duluth1</strain>
        <tissue evidence="1">Whole animal</tissue>
    </source>
</reference>
<dbReference type="EMBL" id="JAIWYP010000016">
    <property type="protein sequence ID" value="KAH3696255.1"/>
    <property type="molecule type" value="Genomic_DNA"/>
</dbReference>
<sequence length="129" mass="14722">MSKGVKERAEVWERLKKDVFAPAALIVEDVLKEVITANDVNLPKPANLVRIASRWFIDGTFKLVKSPFYQLFSNHALVKKGDDTKQVPLVYVLMSRRSKEDYVTVLSAMHQCLENPLVDWVMLDFEAGN</sequence>
<dbReference type="Proteomes" id="UP000828390">
    <property type="component" value="Unassembled WGS sequence"/>
</dbReference>
<keyword evidence="2" id="KW-1185">Reference proteome</keyword>
<comment type="caution">
    <text evidence="1">The sequence shown here is derived from an EMBL/GenBank/DDBJ whole genome shotgun (WGS) entry which is preliminary data.</text>
</comment>
<evidence type="ECO:0000313" key="1">
    <source>
        <dbReference type="EMBL" id="KAH3696255.1"/>
    </source>
</evidence>
<protein>
    <recommendedName>
        <fullName evidence="3">MULE transposase domain-containing protein</fullName>
    </recommendedName>
</protein>
<name>A0A9D3YD37_DREPO</name>
<reference evidence="1" key="1">
    <citation type="journal article" date="2019" name="bioRxiv">
        <title>The Genome of the Zebra Mussel, Dreissena polymorpha: A Resource for Invasive Species Research.</title>
        <authorList>
            <person name="McCartney M.A."/>
            <person name="Auch B."/>
            <person name="Kono T."/>
            <person name="Mallez S."/>
            <person name="Zhang Y."/>
            <person name="Obille A."/>
            <person name="Becker A."/>
            <person name="Abrahante J.E."/>
            <person name="Garbe J."/>
            <person name="Badalamenti J.P."/>
            <person name="Herman A."/>
            <person name="Mangelson H."/>
            <person name="Liachko I."/>
            <person name="Sullivan S."/>
            <person name="Sone E.D."/>
            <person name="Koren S."/>
            <person name="Silverstein K.A.T."/>
            <person name="Beckman K.B."/>
            <person name="Gohl D.M."/>
        </authorList>
    </citation>
    <scope>NUCLEOTIDE SEQUENCE</scope>
    <source>
        <strain evidence="1">Duluth1</strain>
        <tissue evidence="1">Whole animal</tissue>
    </source>
</reference>
<evidence type="ECO:0008006" key="3">
    <source>
        <dbReference type="Google" id="ProtNLM"/>
    </source>
</evidence>
<gene>
    <name evidence="1" type="ORF">DPMN_083720</name>
</gene>
<accession>A0A9D3YD37</accession>